<keyword evidence="7 11" id="KW-0472">Membrane</keyword>
<dbReference type="Proteomes" id="UP000238479">
    <property type="component" value="Chromosome 1"/>
</dbReference>
<proteinExistence type="inferred from homology"/>
<keyword evidence="5" id="KW-0611">Plant defense</keyword>
<dbReference type="CDD" id="cd06464">
    <property type="entry name" value="ACD_sHsps-like"/>
    <property type="match status" value="1"/>
</dbReference>
<dbReference type="PANTHER" id="PTHR43670:SF121">
    <property type="entry name" value="PROTEIN RESTRICTED TEV MOVEMENT 2"/>
    <property type="match status" value="1"/>
</dbReference>
<dbReference type="PROSITE" id="PS01031">
    <property type="entry name" value="SHSP"/>
    <property type="match status" value="1"/>
</dbReference>
<evidence type="ECO:0000256" key="10">
    <source>
        <dbReference type="SAM" id="MobiDB-lite"/>
    </source>
</evidence>
<keyword evidence="6 11" id="KW-1133">Transmembrane helix</keyword>
<dbReference type="SUPFAM" id="SSF49764">
    <property type="entry name" value="HSP20-like chaperones"/>
    <property type="match status" value="1"/>
</dbReference>
<dbReference type="Gene3D" id="2.60.40.790">
    <property type="match status" value="1"/>
</dbReference>
<evidence type="ECO:0000256" key="5">
    <source>
        <dbReference type="ARBA" id="ARBA00022821"/>
    </source>
</evidence>
<gene>
    <name evidence="13" type="ORF">RchiOBHm_Chr1g0331581</name>
</gene>
<dbReference type="EMBL" id="PDCK01000039">
    <property type="protein sequence ID" value="PRQ56060.1"/>
    <property type="molecule type" value="Genomic_DNA"/>
</dbReference>
<evidence type="ECO:0000256" key="6">
    <source>
        <dbReference type="ARBA" id="ARBA00022989"/>
    </source>
</evidence>
<reference evidence="13 14" key="1">
    <citation type="journal article" date="2018" name="Nat. Genet.">
        <title>The Rosa genome provides new insights in the design of modern roses.</title>
        <authorList>
            <person name="Bendahmane M."/>
        </authorList>
    </citation>
    <scope>NUCLEOTIDE SEQUENCE [LARGE SCALE GENOMIC DNA]</scope>
    <source>
        <strain evidence="14">cv. Old Blush</strain>
    </source>
</reference>
<feature type="compositionally biased region" description="Basic and acidic residues" evidence="10">
    <location>
        <begin position="140"/>
        <end position="158"/>
    </location>
</feature>
<feature type="region of interest" description="Disordered" evidence="10">
    <location>
        <begin position="116"/>
        <end position="291"/>
    </location>
</feature>
<comment type="caution">
    <text evidence="13">The sequence shown here is derived from an EMBL/GenBank/DDBJ whole genome shotgun (WGS) entry which is preliminary data.</text>
</comment>
<sequence>MAMRQRVGATNTRPRQSIRPTYEDFRPQFELKEEPEAHIIYVQLPGFLKEQVRITFVHAPGVIRVHGQRPLGNNRWSRFNETFPLPQNCHESKIHGKFHNGVLTITLPKEVPKVDPKEAAAAAKPIQETKPKAAAATEAKPQKVLEDDKVPLKEKDQIRAPPSQKPAATAARDEKQKDKISIPSKDPRVAAPPTQKPAVEPNLQKGQDAIHQTAIATAAKDPQVAVPEPKAQRDEKRVIALSSAASEPKPQKGRDEIPPKTMGDEKAKADYKKEVQDRNISEENEKPGEPKIAENVVDTPLSKMTGERSTEEAVIERFAPNTLDKIKMKSKRFGSAVGEEVCNSAKQGIKNLDKWVNNEEKQLLINVGAAVLVLVAFGAYTTYNLWSPSGKPKN</sequence>
<dbReference type="InterPro" id="IPR002068">
    <property type="entry name" value="A-crystallin/Hsp20_dom"/>
</dbReference>
<evidence type="ECO:0000256" key="7">
    <source>
        <dbReference type="ARBA" id="ARBA00023136"/>
    </source>
</evidence>
<keyword evidence="3 11" id="KW-0812">Transmembrane</keyword>
<dbReference type="PANTHER" id="PTHR43670">
    <property type="entry name" value="HEAT SHOCK PROTEIN 26"/>
    <property type="match status" value="1"/>
</dbReference>
<accession>A0A2P6SBK5</accession>
<dbReference type="InterPro" id="IPR008978">
    <property type="entry name" value="HSP20-like_chaperone"/>
</dbReference>
<evidence type="ECO:0000313" key="14">
    <source>
        <dbReference type="Proteomes" id="UP000238479"/>
    </source>
</evidence>
<dbReference type="GO" id="GO:0006952">
    <property type="term" value="P:defense response"/>
    <property type="evidence" value="ECO:0007669"/>
    <property type="project" value="UniProtKB-KW"/>
</dbReference>
<feature type="domain" description="SHSP" evidence="12">
    <location>
        <begin position="20"/>
        <end position="124"/>
    </location>
</feature>
<dbReference type="Pfam" id="PF00011">
    <property type="entry name" value="HSP20"/>
    <property type="match status" value="1"/>
</dbReference>
<dbReference type="GO" id="GO:0034605">
    <property type="term" value="P:cellular response to heat"/>
    <property type="evidence" value="ECO:0007669"/>
    <property type="project" value="TreeGrafter"/>
</dbReference>
<organism evidence="13 14">
    <name type="scientific">Rosa chinensis</name>
    <name type="common">China rose</name>
    <dbReference type="NCBI Taxonomy" id="74649"/>
    <lineage>
        <taxon>Eukaryota</taxon>
        <taxon>Viridiplantae</taxon>
        <taxon>Streptophyta</taxon>
        <taxon>Embryophyta</taxon>
        <taxon>Tracheophyta</taxon>
        <taxon>Spermatophyta</taxon>
        <taxon>Magnoliopsida</taxon>
        <taxon>eudicotyledons</taxon>
        <taxon>Gunneridae</taxon>
        <taxon>Pentapetalae</taxon>
        <taxon>rosids</taxon>
        <taxon>fabids</taxon>
        <taxon>Rosales</taxon>
        <taxon>Rosaceae</taxon>
        <taxon>Rosoideae</taxon>
        <taxon>Rosoideae incertae sedis</taxon>
        <taxon>Rosa</taxon>
    </lineage>
</organism>
<feature type="transmembrane region" description="Helical" evidence="11">
    <location>
        <begin position="363"/>
        <end position="383"/>
    </location>
</feature>
<keyword evidence="2" id="KW-1003">Cell membrane</keyword>
<feature type="compositionally biased region" description="Basic and acidic residues" evidence="10">
    <location>
        <begin position="249"/>
        <end position="291"/>
    </location>
</feature>
<dbReference type="OMA" id="LTITMPW"/>
<evidence type="ECO:0000259" key="12">
    <source>
        <dbReference type="PROSITE" id="PS01031"/>
    </source>
</evidence>
<comment type="similarity">
    <text evidence="8 9">Belongs to the small heat shock protein (HSP20) family.</text>
</comment>
<evidence type="ECO:0000256" key="4">
    <source>
        <dbReference type="ARBA" id="ARBA00022737"/>
    </source>
</evidence>
<evidence type="ECO:0000256" key="8">
    <source>
        <dbReference type="PROSITE-ProRule" id="PRU00285"/>
    </source>
</evidence>
<evidence type="ECO:0000256" key="11">
    <source>
        <dbReference type="SAM" id="Phobius"/>
    </source>
</evidence>
<evidence type="ECO:0000256" key="1">
    <source>
        <dbReference type="ARBA" id="ARBA00004162"/>
    </source>
</evidence>
<name>A0A2P6SBK5_ROSCH</name>
<dbReference type="OrthoDB" id="1431247at2759"/>
<dbReference type="GO" id="GO:0005886">
    <property type="term" value="C:plasma membrane"/>
    <property type="evidence" value="ECO:0007669"/>
    <property type="project" value="UniProtKB-SubCell"/>
</dbReference>
<protein>
    <submittedName>
        <fullName evidence="13">Putative HSP20-like chaperone</fullName>
    </submittedName>
</protein>
<evidence type="ECO:0000313" key="13">
    <source>
        <dbReference type="EMBL" id="PRQ56060.1"/>
    </source>
</evidence>
<evidence type="ECO:0000256" key="2">
    <source>
        <dbReference type="ARBA" id="ARBA00022475"/>
    </source>
</evidence>
<comment type="subcellular location">
    <subcellularLocation>
        <location evidence="1">Cell membrane</location>
        <topology evidence="1">Single-pass membrane protein</topology>
    </subcellularLocation>
</comment>
<evidence type="ECO:0000256" key="9">
    <source>
        <dbReference type="RuleBase" id="RU003616"/>
    </source>
</evidence>
<dbReference type="AlphaFoldDB" id="A0A2P6SBK5"/>
<keyword evidence="14" id="KW-1185">Reference proteome</keyword>
<evidence type="ECO:0000256" key="3">
    <source>
        <dbReference type="ARBA" id="ARBA00022692"/>
    </source>
</evidence>
<keyword evidence="4" id="KW-0677">Repeat</keyword>
<feature type="compositionally biased region" description="Basic and acidic residues" evidence="10">
    <location>
        <begin position="171"/>
        <end position="188"/>
    </location>
</feature>
<dbReference type="Gramene" id="PRQ56060">
    <property type="protein sequence ID" value="PRQ56060"/>
    <property type="gene ID" value="RchiOBHm_Chr1g0331581"/>
</dbReference>